<organism evidence="2">
    <name type="scientific">Triticum urartu</name>
    <name type="common">Red wild einkorn</name>
    <name type="synonym">Crithodium urartu</name>
    <dbReference type="NCBI Taxonomy" id="4572"/>
    <lineage>
        <taxon>Eukaryota</taxon>
        <taxon>Viridiplantae</taxon>
        <taxon>Streptophyta</taxon>
        <taxon>Embryophyta</taxon>
        <taxon>Tracheophyta</taxon>
        <taxon>Spermatophyta</taxon>
        <taxon>Magnoliopsida</taxon>
        <taxon>Liliopsida</taxon>
        <taxon>Poales</taxon>
        <taxon>Poaceae</taxon>
        <taxon>BOP clade</taxon>
        <taxon>Pooideae</taxon>
        <taxon>Triticodae</taxon>
        <taxon>Triticeae</taxon>
        <taxon>Triticinae</taxon>
        <taxon>Triticum</taxon>
    </lineage>
</organism>
<feature type="region of interest" description="Disordered" evidence="1">
    <location>
        <begin position="179"/>
        <end position="201"/>
    </location>
</feature>
<proteinExistence type="predicted"/>
<feature type="region of interest" description="Disordered" evidence="1">
    <location>
        <begin position="1"/>
        <end position="26"/>
    </location>
</feature>
<feature type="compositionally biased region" description="Basic and acidic residues" evidence="1">
    <location>
        <begin position="16"/>
        <end position="25"/>
    </location>
</feature>
<gene>
    <name evidence="2" type="ORF">TRIUR3_21660</name>
</gene>
<feature type="region of interest" description="Disordered" evidence="1">
    <location>
        <begin position="49"/>
        <end position="100"/>
    </location>
</feature>
<evidence type="ECO:0000256" key="1">
    <source>
        <dbReference type="SAM" id="MobiDB-lite"/>
    </source>
</evidence>
<accession>M8A061</accession>
<evidence type="ECO:0000313" key="2">
    <source>
        <dbReference type="EMBL" id="EMS58005.1"/>
    </source>
</evidence>
<dbReference type="EMBL" id="KD137531">
    <property type="protein sequence ID" value="EMS58005.1"/>
    <property type="molecule type" value="Genomic_DNA"/>
</dbReference>
<sequence length="201" mass="21210">MGLLGHGALQQMAGPEQRRSRRVDDAGAWSTRGWIERVIGVHPPWLEQDQDMAGKQGRTGTAGSGGDGRRRHTRERDVGGRRRRRRAGKEEQGGGGLLVLAGGETSRWDAGTKRRSLQRGAAAGGVRCDEVEVRSRQAREAHGAGAGGSALLSIQIEDRCREGAALWIGCILDGGEEAGWAAPKTRGSGASRELGGSQGGV</sequence>
<reference evidence="2" key="1">
    <citation type="journal article" date="2013" name="Nature">
        <title>Draft genome of the wheat A-genome progenitor Triticum urartu.</title>
        <authorList>
            <person name="Ling H.Q."/>
            <person name="Zhao S."/>
            <person name="Liu D."/>
            <person name="Wang J."/>
            <person name="Sun H."/>
            <person name="Zhang C."/>
            <person name="Fan H."/>
            <person name="Li D."/>
            <person name="Dong L."/>
            <person name="Tao Y."/>
            <person name="Gao C."/>
            <person name="Wu H."/>
            <person name="Li Y."/>
            <person name="Cui Y."/>
            <person name="Guo X."/>
            <person name="Zheng S."/>
            <person name="Wang B."/>
            <person name="Yu K."/>
            <person name="Liang Q."/>
            <person name="Yang W."/>
            <person name="Lou X."/>
            <person name="Chen J."/>
            <person name="Feng M."/>
            <person name="Jian J."/>
            <person name="Zhang X."/>
            <person name="Luo G."/>
            <person name="Jiang Y."/>
            <person name="Liu J."/>
            <person name="Wang Z."/>
            <person name="Sha Y."/>
            <person name="Zhang B."/>
            <person name="Wu H."/>
            <person name="Tang D."/>
            <person name="Shen Q."/>
            <person name="Xue P."/>
            <person name="Zou S."/>
            <person name="Wang X."/>
            <person name="Liu X."/>
            <person name="Wang F."/>
            <person name="Yang Y."/>
            <person name="An X."/>
            <person name="Dong Z."/>
            <person name="Zhang K."/>
            <person name="Zhang X."/>
            <person name="Luo M.C."/>
            <person name="Dvorak J."/>
            <person name="Tong Y."/>
            <person name="Wang J."/>
            <person name="Yang H."/>
            <person name="Li Z."/>
            <person name="Wang D."/>
            <person name="Zhang A."/>
            <person name="Wang J."/>
        </authorList>
    </citation>
    <scope>NUCLEOTIDE SEQUENCE</scope>
</reference>
<name>M8A061_TRIUA</name>
<protein>
    <submittedName>
        <fullName evidence="2">Uncharacterized protein</fullName>
    </submittedName>
</protein>
<dbReference type="AlphaFoldDB" id="M8A061"/>